<dbReference type="Proteomes" id="UP000189369">
    <property type="component" value="Chromosome"/>
</dbReference>
<evidence type="ECO:0000256" key="3">
    <source>
        <dbReference type="ARBA" id="ARBA00022692"/>
    </source>
</evidence>
<feature type="transmembrane region" description="Helical" evidence="6">
    <location>
        <begin position="55"/>
        <end position="74"/>
    </location>
</feature>
<dbReference type="Gene3D" id="1.20.81.30">
    <property type="entry name" value="Type II secretion system (T2SS), domain F"/>
    <property type="match status" value="1"/>
</dbReference>
<protein>
    <recommendedName>
        <fullName evidence="7">Type II secretion system protein GspF domain-containing protein</fullName>
    </recommendedName>
</protein>
<proteinExistence type="predicted"/>
<dbReference type="OrthoDB" id="597333at2"/>
<dbReference type="STRING" id="643674.PAEH1_02495"/>
<feature type="transmembrane region" description="Helical" evidence="6">
    <location>
        <begin position="80"/>
        <end position="99"/>
    </location>
</feature>
<feature type="transmembrane region" description="Helical" evidence="6">
    <location>
        <begin position="254"/>
        <end position="274"/>
    </location>
</feature>
<accession>A0A1U9JY62</accession>
<evidence type="ECO:0000256" key="5">
    <source>
        <dbReference type="ARBA" id="ARBA00023136"/>
    </source>
</evidence>
<dbReference type="InterPro" id="IPR018076">
    <property type="entry name" value="T2SS_GspF_dom"/>
</dbReference>
<dbReference type="Pfam" id="PF00482">
    <property type="entry name" value="T2SSF"/>
    <property type="match status" value="1"/>
</dbReference>
<comment type="subcellular location">
    <subcellularLocation>
        <location evidence="1">Cell membrane</location>
        <topology evidence="1">Multi-pass membrane protein</topology>
    </subcellularLocation>
</comment>
<feature type="domain" description="Type II secretion system protein GspF" evidence="7">
    <location>
        <begin position="114"/>
        <end position="238"/>
    </location>
</feature>
<dbReference type="KEGG" id="phn:PAEH1_02495"/>
<name>A0A1U9JY62_9BURK</name>
<dbReference type="PANTHER" id="PTHR35007">
    <property type="entry name" value="INTEGRAL MEMBRANE PROTEIN-RELATED"/>
    <property type="match status" value="1"/>
</dbReference>
<gene>
    <name evidence="8" type="ORF">PAEH1_02495</name>
</gene>
<keyword evidence="4 6" id="KW-1133">Transmembrane helix</keyword>
<keyword evidence="2" id="KW-1003">Cell membrane</keyword>
<keyword evidence="5 6" id="KW-0472">Membrane</keyword>
<dbReference type="AlphaFoldDB" id="A0A1U9JY62"/>
<feature type="transmembrane region" description="Helical" evidence="6">
    <location>
        <begin position="6"/>
        <end position="26"/>
    </location>
</feature>
<evidence type="ECO:0000256" key="6">
    <source>
        <dbReference type="SAM" id="Phobius"/>
    </source>
</evidence>
<evidence type="ECO:0000256" key="1">
    <source>
        <dbReference type="ARBA" id="ARBA00004651"/>
    </source>
</evidence>
<keyword evidence="3 6" id="KW-0812">Transmembrane</keyword>
<evidence type="ECO:0000259" key="7">
    <source>
        <dbReference type="Pfam" id="PF00482"/>
    </source>
</evidence>
<evidence type="ECO:0000313" key="8">
    <source>
        <dbReference type="EMBL" id="AQS50696.1"/>
    </source>
</evidence>
<dbReference type="PANTHER" id="PTHR35007:SF1">
    <property type="entry name" value="PILUS ASSEMBLY PROTEIN"/>
    <property type="match status" value="1"/>
</dbReference>
<dbReference type="InterPro" id="IPR042094">
    <property type="entry name" value="T2SS_GspF_sf"/>
</dbReference>
<reference evidence="8 9" key="1">
    <citation type="submission" date="2017-01" db="EMBL/GenBank/DDBJ databases">
        <title>Complete Genome Sequence of Paenalcaligenes hominis, Isolated from a paraplegic Patient with neurogenic bladder.</title>
        <authorList>
            <person name="Mukhopadhyay R."/>
            <person name="Joaquin J."/>
            <person name="Hogue R."/>
            <person name="Kilaru A."/>
            <person name="Jospin G."/>
            <person name="Mars K."/>
            <person name="Eisen J.A."/>
            <person name="Chaturvedi V."/>
        </authorList>
    </citation>
    <scope>NUCLEOTIDE SEQUENCE [LARGE SCALE GENOMIC DNA]</scope>
    <source>
        <strain evidence="8 9">15S00501</strain>
    </source>
</reference>
<feature type="transmembrane region" description="Helical" evidence="6">
    <location>
        <begin position="223"/>
        <end position="242"/>
    </location>
</feature>
<evidence type="ECO:0000313" key="9">
    <source>
        <dbReference type="Proteomes" id="UP000189369"/>
    </source>
</evidence>
<evidence type="ECO:0000256" key="2">
    <source>
        <dbReference type="ARBA" id="ARBA00022475"/>
    </source>
</evidence>
<dbReference type="GO" id="GO:0005886">
    <property type="term" value="C:plasma membrane"/>
    <property type="evidence" value="ECO:0007669"/>
    <property type="project" value="UniProtKB-SubCell"/>
</dbReference>
<sequence length="282" mass="31551">MWLGLSLVLFGVCAVLIMALAPKWVWGLSKKHQHFIASETEQFFSARFVFIQSRAVVSLIWVVLLCMAIALVLLGIPMVLVAVLVLVVLMSWPLSLRYLQKKRIERFEKQFPDFMLALASALRAGSSLRIGLQRLVPHSQEPVRQELELCLKELRMGLSLAQVLTHLHRRTQCESTALFKSALVLAGQSGGGLADLLENMAQTISTRIYIEGRINALTAQGRLQAWIMVLLPPLVGGALYVIDASLIEPLWQERTGQILLVVMVVLELIGVWWIQRLVTVPL</sequence>
<dbReference type="EMBL" id="CP019697">
    <property type="protein sequence ID" value="AQS50696.1"/>
    <property type="molecule type" value="Genomic_DNA"/>
</dbReference>
<evidence type="ECO:0000256" key="4">
    <source>
        <dbReference type="ARBA" id="ARBA00022989"/>
    </source>
</evidence>
<organism evidence="8 9">
    <name type="scientific">Paenalcaligenes hominis</name>
    <dbReference type="NCBI Taxonomy" id="643674"/>
    <lineage>
        <taxon>Bacteria</taxon>
        <taxon>Pseudomonadati</taxon>
        <taxon>Pseudomonadota</taxon>
        <taxon>Betaproteobacteria</taxon>
        <taxon>Burkholderiales</taxon>
        <taxon>Alcaligenaceae</taxon>
        <taxon>Paenalcaligenes</taxon>
    </lineage>
</organism>